<feature type="domain" description="Helix-turn-helix" evidence="1">
    <location>
        <begin position="17"/>
        <end position="62"/>
    </location>
</feature>
<gene>
    <name evidence="2" type="ORF">BKA00_003639</name>
</gene>
<dbReference type="Proteomes" id="UP000546324">
    <property type="component" value="Unassembled WGS sequence"/>
</dbReference>
<dbReference type="EMBL" id="JACHMQ010000001">
    <property type="protein sequence ID" value="MBB6396725.1"/>
    <property type="molecule type" value="Genomic_DNA"/>
</dbReference>
<evidence type="ECO:0000313" key="2">
    <source>
        <dbReference type="EMBL" id="MBB6396725.1"/>
    </source>
</evidence>
<evidence type="ECO:0000313" key="3">
    <source>
        <dbReference type="Proteomes" id="UP000546324"/>
    </source>
</evidence>
<protein>
    <submittedName>
        <fullName evidence="2">Excisionase family DNA binding protein</fullName>
    </submittedName>
</protein>
<comment type="caution">
    <text evidence="2">The sequence shown here is derived from an EMBL/GenBank/DDBJ whole genome shotgun (WGS) entry which is preliminary data.</text>
</comment>
<reference evidence="2 3" key="1">
    <citation type="submission" date="2020-08" db="EMBL/GenBank/DDBJ databases">
        <title>Sequencing the genomes of 1000 actinobacteria strains.</title>
        <authorList>
            <person name="Klenk H.-P."/>
        </authorList>
    </citation>
    <scope>NUCLEOTIDE SEQUENCE [LARGE SCALE GENOMIC DNA]</scope>
    <source>
        <strain evidence="2 3">DSM 43675</strain>
    </source>
</reference>
<accession>A0A7X0FZQ0</accession>
<name>A0A7X0FZQ0_9ACTN</name>
<dbReference type="InterPro" id="IPR041657">
    <property type="entry name" value="HTH_17"/>
</dbReference>
<sequence length="68" mass="7537">MKQMSQDGLLALPTTVSVETAARAIGLGRTRVYQLARQGEFPCKVIRIGTSYRIVTVDFRRLLGIEPS</sequence>
<dbReference type="Pfam" id="PF12728">
    <property type="entry name" value="HTH_17"/>
    <property type="match status" value="1"/>
</dbReference>
<organism evidence="2 3">
    <name type="scientific">Actinomadura coerulea</name>
    <dbReference type="NCBI Taxonomy" id="46159"/>
    <lineage>
        <taxon>Bacteria</taxon>
        <taxon>Bacillati</taxon>
        <taxon>Actinomycetota</taxon>
        <taxon>Actinomycetes</taxon>
        <taxon>Streptosporangiales</taxon>
        <taxon>Thermomonosporaceae</taxon>
        <taxon>Actinomadura</taxon>
    </lineage>
</organism>
<keyword evidence="3" id="KW-1185">Reference proteome</keyword>
<dbReference type="AlphaFoldDB" id="A0A7X0FZQ0"/>
<evidence type="ECO:0000259" key="1">
    <source>
        <dbReference type="Pfam" id="PF12728"/>
    </source>
</evidence>
<proteinExistence type="predicted"/>